<keyword evidence="2" id="KW-1185">Reference proteome</keyword>
<dbReference type="AlphaFoldDB" id="A0A923MBL8"/>
<gene>
    <name evidence="1" type="ORF">H8R02_25370</name>
</gene>
<comment type="caution">
    <text evidence="1">The sequence shown here is derived from an EMBL/GenBank/DDBJ whole genome shotgun (WGS) entry which is preliminary data.</text>
</comment>
<protein>
    <recommendedName>
        <fullName evidence="3">Ava_C0101 and related proteins</fullName>
    </recommendedName>
</protein>
<reference evidence="1" key="1">
    <citation type="submission" date="2020-08" db="EMBL/GenBank/DDBJ databases">
        <title>Ramlibacter sp. GTP1 16S ribosomal RNA gene genome sequencing and assembly.</title>
        <authorList>
            <person name="Kang M."/>
        </authorList>
    </citation>
    <scope>NUCLEOTIDE SEQUENCE</scope>
    <source>
        <strain evidence="1">GTP1</strain>
    </source>
</reference>
<evidence type="ECO:0008006" key="3">
    <source>
        <dbReference type="Google" id="ProtNLM"/>
    </source>
</evidence>
<sequence>MVTEPNAHANWPPLVLDEWEPTYLTVHRFTQVLGKLCLGYAPPQNHWWHSALAVTSRGLTTQGLTDGARMFSVTLDFCRHRLEVHCSDGAGGEFPLEGLSVADFWTATLETLAGLGIRPELNPVPAEVADRTPLNEDRKHAAYDRGAITRLHRILVLVDNVFRIHRGGFLGKSSPVHFFWGAFDLAVSRFCGTRNPQPPQDPMMAAAYSHEVISHGFWPGGDWPGSARVPEAVFYAYVVPAAQGLESASVVPSSARFDAALGEFILPYEEVRKSAAPRAALLQFMETTYRAAATLRGWDTALLER</sequence>
<name>A0A923MBL8_9BURK</name>
<accession>A0A923MBL8</accession>
<dbReference type="InterPro" id="IPR046038">
    <property type="entry name" value="DUF5996"/>
</dbReference>
<dbReference type="Pfam" id="PF19459">
    <property type="entry name" value="DUF5996"/>
    <property type="match status" value="1"/>
</dbReference>
<dbReference type="EMBL" id="JACORU010000013">
    <property type="protein sequence ID" value="MBC5767817.1"/>
    <property type="molecule type" value="Genomic_DNA"/>
</dbReference>
<proteinExistence type="predicted"/>
<evidence type="ECO:0000313" key="2">
    <source>
        <dbReference type="Proteomes" id="UP000596827"/>
    </source>
</evidence>
<organism evidence="1 2">
    <name type="scientific">Ramlibacter albus</name>
    <dbReference type="NCBI Taxonomy" id="2079448"/>
    <lineage>
        <taxon>Bacteria</taxon>
        <taxon>Pseudomonadati</taxon>
        <taxon>Pseudomonadota</taxon>
        <taxon>Betaproteobacteria</taxon>
        <taxon>Burkholderiales</taxon>
        <taxon>Comamonadaceae</taxon>
        <taxon>Ramlibacter</taxon>
    </lineage>
</organism>
<evidence type="ECO:0000313" key="1">
    <source>
        <dbReference type="EMBL" id="MBC5767817.1"/>
    </source>
</evidence>
<dbReference type="Proteomes" id="UP000596827">
    <property type="component" value="Unassembled WGS sequence"/>
</dbReference>